<accession>A0ACC1SZA5</accession>
<organism evidence="1 2">
    <name type="scientific">Fusarium decemcellulare</name>
    <dbReference type="NCBI Taxonomy" id="57161"/>
    <lineage>
        <taxon>Eukaryota</taxon>
        <taxon>Fungi</taxon>
        <taxon>Dikarya</taxon>
        <taxon>Ascomycota</taxon>
        <taxon>Pezizomycotina</taxon>
        <taxon>Sordariomycetes</taxon>
        <taxon>Hypocreomycetidae</taxon>
        <taxon>Hypocreales</taxon>
        <taxon>Nectriaceae</taxon>
        <taxon>Fusarium</taxon>
        <taxon>Fusarium decemcellulare species complex</taxon>
    </lineage>
</organism>
<dbReference type="EMBL" id="JANRMS010000032">
    <property type="protein sequence ID" value="KAJ3549059.1"/>
    <property type="molecule type" value="Genomic_DNA"/>
</dbReference>
<dbReference type="Proteomes" id="UP001148629">
    <property type="component" value="Unassembled WGS sequence"/>
</dbReference>
<evidence type="ECO:0000313" key="2">
    <source>
        <dbReference type="Proteomes" id="UP001148629"/>
    </source>
</evidence>
<evidence type="ECO:0000313" key="1">
    <source>
        <dbReference type="EMBL" id="KAJ3549059.1"/>
    </source>
</evidence>
<gene>
    <name evidence="1" type="ORF">NM208_g693</name>
</gene>
<proteinExistence type="predicted"/>
<name>A0ACC1SZA5_9HYPO</name>
<keyword evidence="2" id="KW-1185">Reference proteome</keyword>
<reference evidence="1" key="1">
    <citation type="submission" date="2022-08" db="EMBL/GenBank/DDBJ databases">
        <title>Genome Sequence of Fusarium decemcellulare.</title>
        <authorList>
            <person name="Buettner E."/>
        </authorList>
    </citation>
    <scope>NUCLEOTIDE SEQUENCE</scope>
    <source>
        <strain evidence="1">Babe19</strain>
    </source>
</reference>
<comment type="caution">
    <text evidence="1">The sequence shown here is derived from an EMBL/GenBank/DDBJ whole genome shotgun (WGS) entry which is preliminary data.</text>
</comment>
<protein>
    <submittedName>
        <fullName evidence="1">Uncharacterized protein</fullName>
    </submittedName>
</protein>
<sequence>MSWLAGACHYDKHSRQWPEKAAGTVAASGMASAGKGVRGFDRTTKFGLTTVRPGVLNLVDRGQVSPFQNHQVVADFTEADMEPVYTPDSVNPIGPYSQAIKANGFVFVSGQIPATPQGTLIEGTVAEKTHKMCQNAKAVLEAARSGLEKVVKVHVYFETFDDFKEFNEVYAEYFPHKPARTSSEAPKLPVGASLMLDITALQ</sequence>